<name>A0A0F9BV17_9ZZZZ</name>
<reference evidence="1" key="1">
    <citation type="journal article" date="2015" name="Nature">
        <title>Complex archaea that bridge the gap between prokaryotes and eukaryotes.</title>
        <authorList>
            <person name="Spang A."/>
            <person name="Saw J.H."/>
            <person name="Jorgensen S.L."/>
            <person name="Zaremba-Niedzwiedzka K."/>
            <person name="Martijn J."/>
            <person name="Lind A.E."/>
            <person name="van Eijk R."/>
            <person name="Schleper C."/>
            <person name="Guy L."/>
            <person name="Ettema T.J."/>
        </authorList>
    </citation>
    <scope>NUCLEOTIDE SEQUENCE</scope>
</reference>
<dbReference type="AlphaFoldDB" id="A0A0F9BV17"/>
<sequence length="90" mass="10438">MRRGDTAKALELHERIDEKLSKGLRISQIGRDLKMAHGSVSHHANRHCKCTAPRYAYVPESWFRCRKCDGGWRANNGCEHSWYLDVRKGQ</sequence>
<comment type="caution">
    <text evidence="1">The sequence shown here is derived from an EMBL/GenBank/DDBJ whole genome shotgun (WGS) entry which is preliminary data.</text>
</comment>
<evidence type="ECO:0000313" key="1">
    <source>
        <dbReference type="EMBL" id="KKK88266.1"/>
    </source>
</evidence>
<gene>
    <name evidence="1" type="ORF">LCGC14_2744910</name>
</gene>
<dbReference type="EMBL" id="LAZR01050034">
    <property type="protein sequence ID" value="KKK88266.1"/>
    <property type="molecule type" value="Genomic_DNA"/>
</dbReference>
<accession>A0A0F9BV17</accession>
<organism evidence="1">
    <name type="scientific">marine sediment metagenome</name>
    <dbReference type="NCBI Taxonomy" id="412755"/>
    <lineage>
        <taxon>unclassified sequences</taxon>
        <taxon>metagenomes</taxon>
        <taxon>ecological metagenomes</taxon>
    </lineage>
</organism>
<protein>
    <submittedName>
        <fullName evidence="1">Uncharacterized protein</fullName>
    </submittedName>
</protein>
<proteinExistence type="predicted"/>